<dbReference type="PANTHER" id="PTHR44942:SF4">
    <property type="entry name" value="METHYLTRANSFERASE TYPE 11 DOMAIN-CONTAINING PROTEIN"/>
    <property type="match status" value="1"/>
</dbReference>
<dbReference type="EC" id="2.1.1.222" evidence="5"/>
<proteinExistence type="inferred from homology"/>
<dbReference type="PANTHER" id="PTHR44942">
    <property type="entry name" value="METHYLTRANSF_11 DOMAIN-CONTAINING PROTEIN"/>
    <property type="match status" value="1"/>
</dbReference>
<evidence type="ECO:0000256" key="1">
    <source>
        <dbReference type="ARBA" id="ARBA00008361"/>
    </source>
</evidence>
<dbReference type="InterPro" id="IPR029063">
    <property type="entry name" value="SAM-dependent_MTases_sf"/>
</dbReference>
<dbReference type="EMBL" id="JBHTMM010000092">
    <property type="protein sequence ID" value="MFD1311834.1"/>
    <property type="molecule type" value="Genomic_DNA"/>
</dbReference>
<dbReference type="Gene3D" id="3.40.50.150">
    <property type="entry name" value="Vaccinia Virus protein VP39"/>
    <property type="match status" value="1"/>
</dbReference>
<name>A0ABW3XQF5_9ACTN</name>
<dbReference type="RefSeq" id="WP_381241655.1">
    <property type="nucleotide sequence ID" value="NZ_JBHSKH010000095.1"/>
</dbReference>
<evidence type="ECO:0000313" key="5">
    <source>
        <dbReference type="EMBL" id="MFD1311834.1"/>
    </source>
</evidence>
<dbReference type="GO" id="GO:0061542">
    <property type="term" value="F:3-demethylubiquinol 3-O-methyltransferase activity"/>
    <property type="evidence" value="ECO:0007669"/>
    <property type="project" value="UniProtKB-EC"/>
</dbReference>
<evidence type="ECO:0000313" key="6">
    <source>
        <dbReference type="Proteomes" id="UP001597058"/>
    </source>
</evidence>
<comment type="similarity">
    <text evidence="1">Belongs to the methyltransferase superfamily.</text>
</comment>
<organism evidence="5 6">
    <name type="scientific">Streptomyces kaempferi</name>
    <dbReference type="NCBI Taxonomy" id="333725"/>
    <lineage>
        <taxon>Bacteria</taxon>
        <taxon>Bacillati</taxon>
        <taxon>Actinomycetota</taxon>
        <taxon>Actinomycetes</taxon>
        <taxon>Kitasatosporales</taxon>
        <taxon>Streptomycetaceae</taxon>
        <taxon>Streptomyces</taxon>
    </lineage>
</organism>
<gene>
    <name evidence="5" type="ORF">ACFQ5X_39300</name>
</gene>
<dbReference type="GO" id="GO:0032259">
    <property type="term" value="P:methylation"/>
    <property type="evidence" value="ECO:0007669"/>
    <property type="project" value="UniProtKB-KW"/>
</dbReference>
<dbReference type="Pfam" id="PF08241">
    <property type="entry name" value="Methyltransf_11"/>
    <property type="match status" value="1"/>
</dbReference>
<dbReference type="CDD" id="cd02440">
    <property type="entry name" value="AdoMet_MTases"/>
    <property type="match status" value="1"/>
</dbReference>
<evidence type="ECO:0000259" key="4">
    <source>
        <dbReference type="Pfam" id="PF08241"/>
    </source>
</evidence>
<reference evidence="6" key="1">
    <citation type="journal article" date="2019" name="Int. J. Syst. Evol. Microbiol.">
        <title>The Global Catalogue of Microorganisms (GCM) 10K type strain sequencing project: providing services to taxonomists for standard genome sequencing and annotation.</title>
        <authorList>
            <consortium name="The Broad Institute Genomics Platform"/>
            <consortium name="The Broad Institute Genome Sequencing Center for Infectious Disease"/>
            <person name="Wu L."/>
            <person name="Ma J."/>
        </authorList>
    </citation>
    <scope>NUCLEOTIDE SEQUENCE [LARGE SCALE GENOMIC DNA]</scope>
    <source>
        <strain evidence="6">CGMCC 4.7020</strain>
    </source>
</reference>
<dbReference type="SUPFAM" id="SSF53335">
    <property type="entry name" value="S-adenosyl-L-methionine-dependent methyltransferases"/>
    <property type="match status" value="1"/>
</dbReference>
<comment type="caution">
    <text evidence="5">The sequence shown here is derived from an EMBL/GenBank/DDBJ whole genome shotgun (WGS) entry which is preliminary data.</text>
</comment>
<accession>A0ABW3XQF5</accession>
<sequence length="201" mass="23149">MKSLVHRLGPDQWDAWYSEDRATDRLVTDAEVDRFLQHVKPHAAASVLDVGCGIGSFSRQLSRWGYDVLGLDFSPIAIQTAHRQGVNGRLHYGVHDFDAGAIPPRLQPGSLDLIVCRNILPFIDHPRFMVDARRWLRPGGQLYVLVRVWSERRGEPDERPWQRGFTEEQVQDLQHGWAQQGRCWLGRHTALYLSDPRHRTL</sequence>
<keyword evidence="3 5" id="KW-0808">Transferase</keyword>
<evidence type="ECO:0000256" key="2">
    <source>
        <dbReference type="ARBA" id="ARBA00022603"/>
    </source>
</evidence>
<dbReference type="EC" id="2.1.1.64" evidence="5"/>
<dbReference type="GO" id="GO:0102208">
    <property type="term" value="F:2-polyprenyl-6-hydroxyphenol methylase activity"/>
    <property type="evidence" value="ECO:0007669"/>
    <property type="project" value="UniProtKB-EC"/>
</dbReference>
<protein>
    <submittedName>
        <fullName evidence="5">Class I SAM-dependent methyltransferase</fullName>
        <ecNumber evidence="5">2.1.1.222</ecNumber>
        <ecNumber evidence="5">2.1.1.64</ecNumber>
    </submittedName>
</protein>
<feature type="domain" description="Methyltransferase type 11" evidence="4">
    <location>
        <begin position="48"/>
        <end position="144"/>
    </location>
</feature>
<keyword evidence="6" id="KW-1185">Reference proteome</keyword>
<dbReference type="InterPro" id="IPR013216">
    <property type="entry name" value="Methyltransf_11"/>
</dbReference>
<dbReference type="InterPro" id="IPR051052">
    <property type="entry name" value="Diverse_substrate_MTase"/>
</dbReference>
<evidence type="ECO:0000256" key="3">
    <source>
        <dbReference type="ARBA" id="ARBA00022679"/>
    </source>
</evidence>
<dbReference type="Proteomes" id="UP001597058">
    <property type="component" value="Unassembled WGS sequence"/>
</dbReference>
<keyword evidence="2 5" id="KW-0489">Methyltransferase</keyword>